<proteinExistence type="predicted"/>
<evidence type="ECO:0000313" key="3">
    <source>
        <dbReference type="EMBL" id="WAE76822.1"/>
    </source>
</evidence>
<reference evidence="3 4" key="1">
    <citation type="journal article" date="2013" name="Int. J. Syst. Evol. Microbiol.">
        <title>Description of Streptomonospora sediminis sp. nov. and Streptomonospora nanhaiensis sp. nov., and reclassification of Nocardiopsis arabia Hozzein &amp; Goodfellow 2008 as Streptomonospora arabica comb. nov. and emended description of the genus Streptomonospora.</title>
        <authorList>
            <person name="Zhang D.F."/>
            <person name="Pan H.Q."/>
            <person name="He J."/>
            <person name="Zhang X.M."/>
            <person name="Zhang Y.G."/>
            <person name="Klenk H.P."/>
            <person name="Hu J.C."/>
            <person name="Li W.J."/>
        </authorList>
    </citation>
    <scope>NUCLEOTIDE SEQUENCE [LARGE SCALE GENOMIC DNA]</scope>
    <source>
        <strain evidence="3 4">12A09</strain>
    </source>
</reference>
<evidence type="ECO:0000256" key="2">
    <source>
        <dbReference type="SAM" id="Phobius"/>
    </source>
</evidence>
<feature type="transmembrane region" description="Helical" evidence="2">
    <location>
        <begin position="171"/>
        <end position="191"/>
    </location>
</feature>
<dbReference type="Gene3D" id="2.130.10.10">
    <property type="entry name" value="YVTN repeat-like/Quinoprotein amine dehydrogenase"/>
    <property type="match status" value="1"/>
</dbReference>
<sequence>MNGDERPEGPGTAQNPAEPRRGVVPGASTEPRRLGEGARFAGPGEPEAPPVPETPGRRGRSVVAWAGLGLLAGAAALAVWGFFGGLRSAPREEVAGVWLLVPLLAAVLLAWAARMAVRVLDEGDLPVRGWAVTVLAAVSAGLAFLAFTAFPRDSFLATAGAPETYAPSQRATVLWLALCLTSLGGLLLAAAPTWPSPRRWGRLLLGFPAGVLAAAVAGALVPVAVLPSVLHTVAGPGGPAPEPPTVTRVGWTWNPPPAARIQDVVRGSRGALVVLDDGVVALDGATGEELWSYRLPYADGVAGGAVDGGAYVTYTEAPEGDAAGPADPVTVLLDPGTGEVAGRFALSEEDREEYAGWNAGLRLRWDGPALSGRSVDGREELWSHTPAGVPGRNCLGDEARMAGDRVVFVHACLVPEGGGAGTYAVVGLDAGDGTEVWRHEWETAEGEKVPFLSVPPTGGGAPVVLLTRWGGSRHHPPAFLDLDSGEEVAALPEEARESEHVSVFEDDVLLADTGGAVVRVDDWTEEEVLRVRVLGAGTAEVTDYVLGSGAEGVVLPLADAVLLPRMAWTGLSSGTVPDIMVVPFGDSVTEEGAEGVPVGVRDPRGREYDYKSLDLVAVPGAVAVHAEGADRVEGLVP</sequence>
<feature type="transmembrane region" description="Helical" evidence="2">
    <location>
        <begin position="129"/>
        <end position="151"/>
    </location>
</feature>
<dbReference type="Proteomes" id="UP001156498">
    <property type="component" value="Chromosome"/>
</dbReference>
<feature type="transmembrane region" description="Helical" evidence="2">
    <location>
        <begin position="62"/>
        <end position="83"/>
    </location>
</feature>
<organism evidence="3 4">
    <name type="scientific">Streptomonospora nanhaiensis</name>
    <dbReference type="NCBI Taxonomy" id="1323731"/>
    <lineage>
        <taxon>Bacteria</taxon>
        <taxon>Bacillati</taxon>
        <taxon>Actinomycetota</taxon>
        <taxon>Actinomycetes</taxon>
        <taxon>Streptosporangiales</taxon>
        <taxon>Nocardiopsidaceae</taxon>
        <taxon>Streptomonospora</taxon>
    </lineage>
</organism>
<feature type="transmembrane region" description="Helical" evidence="2">
    <location>
        <begin position="95"/>
        <end position="117"/>
    </location>
</feature>
<evidence type="ECO:0000256" key="1">
    <source>
        <dbReference type="SAM" id="MobiDB-lite"/>
    </source>
</evidence>
<keyword evidence="2" id="KW-1133">Transmembrane helix</keyword>
<evidence type="ECO:0000313" key="4">
    <source>
        <dbReference type="Proteomes" id="UP001156498"/>
    </source>
</evidence>
<protein>
    <recommendedName>
        <fullName evidence="5">Pyrrolo-quinoline quinone</fullName>
    </recommendedName>
</protein>
<keyword evidence="2" id="KW-0472">Membrane</keyword>
<keyword evidence="2" id="KW-0812">Transmembrane</keyword>
<gene>
    <name evidence="3" type="ORF">OUQ99_21860</name>
</gene>
<name>A0ABY6YX66_9ACTN</name>
<feature type="region of interest" description="Disordered" evidence="1">
    <location>
        <begin position="1"/>
        <end position="57"/>
    </location>
</feature>
<dbReference type="InterPro" id="IPR015943">
    <property type="entry name" value="WD40/YVTN_repeat-like_dom_sf"/>
</dbReference>
<accession>A0ABY6YX66</accession>
<dbReference type="RefSeq" id="WP_267950588.1">
    <property type="nucleotide sequence ID" value="NZ_CP113264.1"/>
</dbReference>
<dbReference type="SUPFAM" id="SSF50998">
    <property type="entry name" value="Quinoprotein alcohol dehydrogenase-like"/>
    <property type="match status" value="1"/>
</dbReference>
<dbReference type="InterPro" id="IPR011047">
    <property type="entry name" value="Quinoprotein_ADH-like_sf"/>
</dbReference>
<dbReference type="EMBL" id="CP113264">
    <property type="protein sequence ID" value="WAE76822.1"/>
    <property type="molecule type" value="Genomic_DNA"/>
</dbReference>
<feature type="transmembrane region" description="Helical" evidence="2">
    <location>
        <begin position="203"/>
        <end position="226"/>
    </location>
</feature>
<keyword evidence="4" id="KW-1185">Reference proteome</keyword>
<evidence type="ECO:0008006" key="5">
    <source>
        <dbReference type="Google" id="ProtNLM"/>
    </source>
</evidence>